<sequence>MQDELLKASGALVDSSNFMSSHRPLNPGRWMTPIACSARSPDLTLLDYFLWGHMKDVIYKTPVKSEDLLARIMAAADIGLPGIGDCVCQNMVHRFRVCIGNAGRNLEPFFMVSMEQRWNVRAAGMGAPPVNQPTSGIVRHDSHIQKSRRLPAENRTRHGDIHMLPSNLVPNILWVRCLVDLVGQGSMLTSQRQARRYSCCVKPDIILLDNYVVKLHLKGGGLVGPGSTFIDTVPAHRGNWRLGGARKYIRTFRCAIRVLVSSTTTSGVQELEEMALHTMTPLVGQCEALQLSLEPAAGSRYKWPGVTHLIPPLHWANMLAALLAPFFWKASG</sequence>
<dbReference type="PANTHER" id="PTHR47326:SF1">
    <property type="entry name" value="HTH PSQ-TYPE DOMAIN-CONTAINING PROTEIN"/>
    <property type="match status" value="1"/>
</dbReference>
<evidence type="ECO:0000313" key="1">
    <source>
        <dbReference type="EMBL" id="KAJ8886450.1"/>
    </source>
</evidence>
<dbReference type="PANTHER" id="PTHR47326">
    <property type="entry name" value="TRANSPOSABLE ELEMENT TC3 TRANSPOSASE-LIKE PROTEIN"/>
    <property type="match status" value="1"/>
</dbReference>
<proteinExistence type="predicted"/>
<reference evidence="1 2" key="1">
    <citation type="submission" date="2023-02" db="EMBL/GenBank/DDBJ databases">
        <title>LHISI_Scaffold_Assembly.</title>
        <authorList>
            <person name="Stuart O.P."/>
            <person name="Cleave R."/>
            <person name="Magrath M.J.L."/>
            <person name="Mikheyev A.S."/>
        </authorList>
    </citation>
    <scope>NUCLEOTIDE SEQUENCE [LARGE SCALE GENOMIC DNA]</scope>
    <source>
        <strain evidence="1">Daus_M_001</strain>
        <tissue evidence="1">Leg muscle</tissue>
    </source>
</reference>
<protein>
    <submittedName>
        <fullName evidence="1">Uncharacterized protein</fullName>
    </submittedName>
</protein>
<evidence type="ECO:0000313" key="2">
    <source>
        <dbReference type="Proteomes" id="UP001159363"/>
    </source>
</evidence>
<dbReference type="InterPro" id="IPR036397">
    <property type="entry name" value="RNaseH_sf"/>
</dbReference>
<gene>
    <name evidence="1" type="ORF">PR048_012661</name>
</gene>
<accession>A0ABQ9HQM3</accession>
<dbReference type="EMBL" id="JARBHB010000004">
    <property type="protein sequence ID" value="KAJ8886450.1"/>
    <property type="molecule type" value="Genomic_DNA"/>
</dbReference>
<keyword evidence="2" id="KW-1185">Reference proteome</keyword>
<comment type="caution">
    <text evidence="1">The sequence shown here is derived from an EMBL/GenBank/DDBJ whole genome shotgun (WGS) entry which is preliminary data.</text>
</comment>
<dbReference type="Gene3D" id="3.30.420.10">
    <property type="entry name" value="Ribonuclease H-like superfamily/Ribonuclease H"/>
    <property type="match status" value="1"/>
</dbReference>
<dbReference type="Proteomes" id="UP001159363">
    <property type="component" value="Chromosome X"/>
</dbReference>
<name>A0ABQ9HQM3_9NEOP</name>
<organism evidence="1 2">
    <name type="scientific">Dryococelus australis</name>
    <dbReference type="NCBI Taxonomy" id="614101"/>
    <lineage>
        <taxon>Eukaryota</taxon>
        <taxon>Metazoa</taxon>
        <taxon>Ecdysozoa</taxon>
        <taxon>Arthropoda</taxon>
        <taxon>Hexapoda</taxon>
        <taxon>Insecta</taxon>
        <taxon>Pterygota</taxon>
        <taxon>Neoptera</taxon>
        <taxon>Polyneoptera</taxon>
        <taxon>Phasmatodea</taxon>
        <taxon>Verophasmatodea</taxon>
        <taxon>Anareolatae</taxon>
        <taxon>Phasmatidae</taxon>
        <taxon>Eurycanthinae</taxon>
        <taxon>Dryococelus</taxon>
    </lineage>
</organism>